<comment type="caution">
    <text evidence="2">The sequence shown here is derived from an EMBL/GenBank/DDBJ whole genome shotgun (WGS) entry which is preliminary data.</text>
</comment>
<evidence type="ECO:0000259" key="1">
    <source>
        <dbReference type="Pfam" id="PF00085"/>
    </source>
</evidence>
<dbReference type="InterPro" id="IPR036249">
    <property type="entry name" value="Thioredoxin-like_sf"/>
</dbReference>
<dbReference type="CDD" id="cd02947">
    <property type="entry name" value="TRX_family"/>
    <property type="match status" value="1"/>
</dbReference>
<evidence type="ECO:0000313" key="2">
    <source>
        <dbReference type="EMBL" id="MBP2257344.1"/>
    </source>
</evidence>
<protein>
    <submittedName>
        <fullName evidence="2">Thiol-disulfide isomerase/thioredoxin</fullName>
    </submittedName>
</protein>
<dbReference type="InterPro" id="IPR013766">
    <property type="entry name" value="Thioredoxin_domain"/>
</dbReference>
<keyword evidence="3" id="KW-1185">Reference proteome</keyword>
<dbReference type="SUPFAM" id="SSF52833">
    <property type="entry name" value="Thioredoxin-like"/>
    <property type="match status" value="1"/>
</dbReference>
<dbReference type="RefSeq" id="WP_029268770.1">
    <property type="nucleotide sequence ID" value="NZ_JAGIKX010000007.1"/>
</dbReference>
<name>A0ABS4S8Z1_9BACI</name>
<dbReference type="GO" id="GO:0016853">
    <property type="term" value="F:isomerase activity"/>
    <property type="evidence" value="ECO:0007669"/>
    <property type="project" value="UniProtKB-KW"/>
</dbReference>
<dbReference type="Proteomes" id="UP001519294">
    <property type="component" value="Unassembled WGS sequence"/>
</dbReference>
<keyword evidence="2" id="KW-0413">Isomerase</keyword>
<proteinExistence type="predicted"/>
<dbReference type="Gene3D" id="3.40.30.10">
    <property type="entry name" value="Glutaredoxin"/>
    <property type="match status" value="1"/>
</dbReference>
<dbReference type="EMBL" id="JAGIKX010000007">
    <property type="protein sequence ID" value="MBP2257344.1"/>
    <property type="molecule type" value="Genomic_DNA"/>
</dbReference>
<accession>A0ABS4S8Z1</accession>
<reference evidence="2 3" key="1">
    <citation type="submission" date="2021-03" db="EMBL/GenBank/DDBJ databases">
        <title>Genomic Encyclopedia of Type Strains, Phase IV (KMG-IV): sequencing the most valuable type-strain genomes for metagenomic binning, comparative biology and taxonomic classification.</title>
        <authorList>
            <person name="Goeker M."/>
        </authorList>
    </citation>
    <scope>NUCLEOTIDE SEQUENCE [LARGE SCALE GENOMIC DNA]</scope>
    <source>
        <strain evidence="2 3">DSM 25790</strain>
    </source>
</reference>
<organism evidence="2 3">
    <name type="scientific">Virgibacillus alimentarius</name>
    <dbReference type="NCBI Taxonomy" id="698769"/>
    <lineage>
        <taxon>Bacteria</taxon>
        <taxon>Bacillati</taxon>
        <taxon>Bacillota</taxon>
        <taxon>Bacilli</taxon>
        <taxon>Bacillales</taxon>
        <taxon>Bacillaceae</taxon>
        <taxon>Virgibacillus</taxon>
    </lineage>
</organism>
<feature type="domain" description="Thioredoxin" evidence="1">
    <location>
        <begin position="5"/>
        <end position="78"/>
    </location>
</feature>
<dbReference type="Pfam" id="PF00085">
    <property type="entry name" value="Thioredoxin"/>
    <property type="match status" value="1"/>
</dbReference>
<gene>
    <name evidence="2" type="ORF">J2Z81_001292</name>
</gene>
<sequence>MTNELLNTERYLLYIHTPFCGTCHLARSMLEHIESVHREDIFYEMNASLFSDFMQEAKIESVPCLFIKEENEIKEKIYAFKSIPNIYSYLLKYKPELFSRK</sequence>
<evidence type="ECO:0000313" key="3">
    <source>
        <dbReference type="Proteomes" id="UP001519294"/>
    </source>
</evidence>